<dbReference type="PANTHER" id="PTHR30055:SF234">
    <property type="entry name" value="HTH-TYPE TRANSCRIPTIONAL REGULATOR BETI"/>
    <property type="match status" value="1"/>
</dbReference>
<keyword evidence="3" id="KW-0804">Transcription</keyword>
<dbReference type="PANTHER" id="PTHR30055">
    <property type="entry name" value="HTH-TYPE TRANSCRIPTIONAL REGULATOR RUTR"/>
    <property type="match status" value="1"/>
</dbReference>
<reference evidence="7" key="2">
    <citation type="submission" date="2020-09" db="EMBL/GenBank/DDBJ databases">
        <authorList>
            <person name="Sun Q."/>
            <person name="Zhou Y."/>
        </authorList>
    </citation>
    <scope>NUCLEOTIDE SEQUENCE</scope>
    <source>
        <strain evidence="7">CGMCC 4.7430</strain>
    </source>
</reference>
<dbReference type="GO" id="GO:0003700">
    <property type="term" value="F:DNA-binding transcription factor activity"/>
    <property type="evidence" value="ECO:0007669"/>
    <property type="project" value="TreeGrafter"/>
</dbReference>
<dbReference type="Proteomes" id="UP000660745">
    <property type="component" value="Unassembled WGS sequence"/>
</dbReference>
<keyword evidence="1" id="KW-0805">Transcription regulation</keyword>
<dbReference type="InterPro" id="IPR001647">
    <property type="entry name" value="HTH_TetR"/>
</dbReference>
<evidence type="ECO:0000313" key="8">
    <source>
        <dbReference type="Proteomes" id="UP000660745"/>
    </source>
</evidence>
<name>A0A918A471_9ACTN</name>
<evidence type="ECO:0000256" key="2">
    <source>
        <dbReference type="ARBA" id="ARBA00023125"/>
    </source>
</evidence>
<evidence type="ECO:0000259" key="6">
    <source>
        <dbReference type="PROSITE" id="PS50977"/>
    </source>
</evidence>
<feature type="domain" description="HTH tetR-type" evidence="6">
    <location>
        <begin position="1"/>
        <end position="55"/>
    </location>
</feature>
<evidence type="ECO:0000313" key="7">
    <source>
        <dbReference type="EMBL" id="GGP03187.1"/>
    </source>
</evidence>
<dbReference type="AlphaFoldDB" id="A0A918A471"/>
<comment type="caution">
    <text evidence="7">The sequence shown here is derived from an EMBL/GenBank/DDBJ whole genome shotgun (WGS) entry which is preliminary data.</text>
</comment>
<gene>
    <name evidence="7" type="ORF">GCM10012278_13400</name>
</gene>
<dbReference type="GO" id="GO:0000976">
    <property type="term" value="F:transcription cis-regulatory region binding"/>
    <property type="evidence" value="ECO:0007669"/>
    <property type="project" value="TreeGrafter"/>
</dbReference>
<protein>
    <submittedName>
        <fullName evidence="7">TetR family transcriptional regulator</fullName>
    </submittedName>
</protein>
<evidence type="ECO:0000256" key="5">
    <source>
        <dbReference type="SAM" id="MobiDB-lite"/>
    </source>
</evidence>
<feature type="region of interest" description="Disordered" evidence="5">
    <location>
        <begin position="96"/>
        <end position="115"/>
    </location>
</feature>
<keyword evidence="2 4" id="KW-0238">DNA-binding</keyword>
<dbReference type="InterPro" id="IPR050109">
    <property type="entry name" value="HTH-type_TetR-like_transc_reg"/>
</dbReference>
<keyword evidence="8" id="KW-1185">Reference proteome</keyword>
<organism evidence="7 8">
    <name type="scientific">Nonomuraea glycinis</name>
    <dbReference type="NCBI Taxonomy" id="2047744"/>
    <lineage>
        <taxon>Bacteria</taxon>
        <taxon>Bacillati</taxon>
        <taxon>Actinomycetota</taxon>
        <taxon>Actinomycetes</taxon>
        <taxon>Streptosporangiales</taxon>
        <taxon>Streptosporangiaceae</taxon>
        <taxon>Nonomuraea</taxon>
    </lineage>
</organism>
<dbReference type="EMBL" id="BMNK01000002">
    <property type="protein sequence ID" value="GGP03187.1"/>
    <property type="molecule type" value="Genomic_DNA"/>
</dbReference>
<dbReference type="Pfam" id="PF00440">
    <property type="entry name" value="TetR_N"/>
    <property type="match status" value="1"/>
</dbReference>
<evidence type="ECO:0000256" key="1">
    <source>
        <dbReference type="ARBA" id="ARBA00023015"/>
    </source>
</evidence>
<feature type="DNA-binding region" description="H-T-H motif" evidence="4">
    <location>
        <begin position="18"/>
        <end position="37"/>
    </location>
</feature>
<dbReference type="SUPFAM" id="SSF46689">
    <property type="entry name" value="Homeodomain-like"/>
    <property type="match status" value="1"/>
</dbReference>
<dbReference type="Gene3D" id="1.10.357.10">
    <property type="entry name" value="Tetracycline Repressor, domain 2"/>
    <property type="match status" value="1"/>
</dbReference>
<evidence type="ECO:0000256" key="4">
    <source>
        <dbReference type="PROSITE-ProRule" id="PRU00335"/>
    </source>
</evidence>
<proteinExistence type="predicted"/>
<reference evidence="7" key="1">
    <citation type="journal article" date="2014" name="Int. J. Syst. Evol. Microbiol.">
        <title>Complete genome sequence of Corynebacterium casei LMG S-19264T (=DSM 44701T), isolated from a smear-ripened cheese.</title>
        <authorList>
            <consortium name="US DOE Joint Genome Institute (JGI-PGF)"/>
            <person name="Walter F."/>
            <person name="Albersmeier A."/>
            <person name="Kalinowski J."/>
            <person name="Ruckert C."/>
        </authorList>
    </citation>
    <scope>NUCLEOTIDE SEQUENCE</scope>
    <source>
        <strain evidence="7">CGMCC 4.7430</strain>
    </source>
</reference>
<dbReference type="PRINTS" id="PR00455">
    <property type="entry name" value="HTHTETR"/>
</dbReference>
<sequence length="181" mass="19247">MIVAAALPLVAEHGTAVTTSQIARAAAIGEATIFRVFNDKEELLDACLAEAIQPDHVVKEIASIPLDQPLASRLAETVEALSAHLDRVGTVIGALHAGGHGRGRQRDRPQPGGREASMQLIKDAVTDLIEPDAESLRLPPDQIATIFLSLQYSQRRGGTPSDLPVPDLVEVFLHGAMKPST</sequence>
<evidence type="ECO:0000256" key="3">
    <source>
        <dbReference type="ARBA" id="ARBA00023163"/>
    </source>
</evidence>
<dbReference type="InterPro" id="IPR009057">
    <property type="entry name" value="Homeodomain-like_sf"/>
</dbReference>
<accession>A0A918A471</accession>
<dbReference type="PROSITE" id="PS50977">
    <property type="entry name" value="HTH_TETR_2"/>
    <property type="match status" value="1"/>
</dbReference>